<protein>
    <submittedName>
        <fullName evidence="1">(northern house mosquito) hypothetical protein</fullName>
    </submittedName>
</protein>
<dbReference type="EMBL" id="HBUE01202904">
    <property type="protein sequence ID" value="CAG6530723.1"/>
    <property type="molecule type" value="Transcribed_RNA"/>
</dbReference>
<name>A0A8D8MJN6_CULPI</name>
<proteinExistence type="predicted"/>
<dbReference type="AlphaFoldDB" id="A0A8D8MJN6"/>
<sequence length="203" mass="23121">MERSEEEQVERKISECIDANDWRKVINLGQELAVDTRVKYLWAWPLSDDLETIGACLAEHNISRVLSVGCGTGLLEWLITAGTGILVAGVEQDENWWRSKYATKTYIPMVFAESKGVNSINDENAPWHAMMFCYFNHGAAFCDYVNNFEGRHVIIVGPEGGKAVHTDPMPFQPAFPTHQNWKLLQSFRVGSENLNHFVIYQRQ</sequence>
<reference evidence="1" key="1">
    <citation type="submission" date="2021-05" db="EMBL/GenBank/DDBJ databases">
        <authorList>
            <person name="Alioto T."/>
            <person name="Alioto T."/>
            <person name="Gomez Garrido J."/>
        </authorList>
    </citation>
    <scope>NUCLEOTIDE SEQUENCE</scope>
</reference>
<evidence type="ECO:0000313" key="1">
    <source>
        <dbReference type="EMBL" id="CAG6530723.1"/>
    </source>
</evidence>
<dbReference type="EMBL" id="HBUE01309090">
    <property type="protein sequence ID" value="CAG6582556.1"/>
    <property type="molecule type" value="Transcribed_RNA"/>
</dbReference>
<organism evidence="1">
    <name type="scientific">Culex pipiens</name>
    <name type="common">House mosquito</name>
    <dbReference type="NCBI Taxonomy" id="7175"/>
    <lineage>
        <taxon>Eukaryota</taxon>
        <taxon>Metazoa</taxon>
        <taxon>Ecdysozoa</taxon>
        <taxon>Arthropoda</taxon>
        <taxon>Hexapoda</taxon>
        <taxon>Insecta</taxon>
        <taxon>Pterygota</taxon>
        <taxon>Neoptera</taxon>
        <taxon>Endopterygota</taxon>
        <taxon>Diptera</taxon>
        <taxon>Nematocera</taxon>
        <taxon>Culicoidea</taxon>
        <taxon>Culicidae</taxon>
        <taxon>Culicinae</taxon>
        <taxon>Culicini</taxon>
        <taxon>Culex</taxon>
        <taxon>Culex</taxon>
    </lineage>
</organism>
<accession>A0A8D8MJN6</accession>